<dbReference type="InterPro" id="IPR052535">
    <property type="entry name" value="Bacilysin_H2HPP_isomerase"/>
</dbReference>
<dbReference type="Pfam" id="PF07883">
    <property type="entry name" value="Cupin_2"/>
    <property type="match status" value="1"/>
</dbReference>
<dbReference type="SUPFAM" id="SSF51182">
    <property type="entry name" value="RmlC-like cupins"/>
    <property type="match status" value="1"/>
</dbReference>
<dbReference type="Proteomes" id="UP000198740">
    <property type="component" value="Unassembled WGS sequence"/>
</dbReference>
<dbReference type="InterPro" id="IPR014710">
    <property type="entry name" value="RmlC-like_jellyroll"/>
</dbReference>
<accession>A0A1H1FPY6</accession>
<dbReference type="OrthoDB" id="9811153at2"/>
<protein>
    <submittedName>
        <fullName evidence="3">Cupin domain-containing protein</fullName>
    </submittedName>
</protein>
<sequence>MSLAKALLHNWNELPRETVRKGVERVAFRGDDTLCVMNWLTPGMDVFPHSHTFEQLVIIVQGRVRFHLGADVVEGGPGSMIRIPAHVIHYAEPVGDEVVMNLDVFSPIRDDYRHLIEYQAAEFAEAERSQA</sequence>
<evidence type="ECO:0000313" key="3">
    <source>
        <dbReference type="EMBL" id="TWR61870.1"/>
    </source>
</evidence>
<dbReference type="PANTHER" id="PTHR40112">
    <property type="entry name" value="H2HPP ISOMERASE"/>
    <property type="match status" value="1"/>
</dbReference>
<dbReference type="EMBL" id="FNKM01000002">
    <property type="protein sequence ID" value="SDR03123.1"/>
    <property type="molecule type" value="Genomic_DNA"/>
</dbReference>
<comment type="caution">
    <text evidence="3">The sequence shown here is derived from an EMBL/GenBank/DDBJ whole genome shotgun (WGS) entry which is preliminary data.</text>
</comment>
<keyword evidence="4" id="KW-1185">Reference proteome</keyword>
<evidence type="ECO:0000259" key="1">
    <source>
        <dbReference type="Pfam" id="PF07883"/>
    </source>
</evidence>
<dbReference type="CDD" id="cd02238">
    <property type="entry name" value="cupin_KdgF"/>
    <property type="match status" value="1"/>
</dbReference>
<proteinExistence type="predicted"/>
<name>A0A1H1FPY6_9PSED</name>
<dbReference type="InterPro" id="IPR011051">
    <property type="entry name" value="RmlC_Cupin_sf"/>
</dbReference>
<dbReference type="RefSeq" id="WP_090402260.1">
    <property type="nucleotide sequence ID" value="NZ_FNKM01000002.1"/>
</dbReference>
<reference evidence="2 4" key="1">
    <citation type="submission" date="2016-10" db="EMBL/GenBank/DDBJ databases">
        <authorList>
            <person name="Varghese N."/>
            <person name="Submissions S."/>
        </authorList>
    </citation>
    <scope>NUCLEOTIDE SEQUENCE [LARGE SCALE GENOMIC DNA]</scope>
    <source>
        <strain evidence="2 4">BS2976</strain>
    </source>
</reference>
<organism evidence="3 5">
    <name type="scientific">Pseudomonas grimontii</name>
    <dbReference type="NCBI Taxonomy" id="129847"/>
    <lineage>
        <taxon>Bacteria</taxon>
        <taxon>Pseudomonadati</taxon>
        <taxon>Pseudomonadota</taxon>
        <taxon>Gammaproteobacteria</taxon>
        <taxon>Pseudomonadales</taxon>
        <taxon>Pseudomonadaceae</taxon>
        <taxon>Pseudomonas</taxon>
    </lineage>
</organism>
<dbReference type="PANTHER" id="PTHR40112:SF1">
    <property type="entry name" value="H2HPP ISOMERASE"/>
    <property type="match status" value="1"/>
</dbReference>
<evidence type="ECO:0000313" key="5">
    <source>
        <dbReference type="Proteomes" id="UP000317267"/>
    </source>
</evidence>
<reference evidence="3 5" key="2">
    <citation type="submission" date="2019-06" db="EMBL/GenBank/DDBJ databases">
        <title>Pseudomonas bimorpha sp. nov. isolated from bovine raw milk and skim milk concentrate.</title>
        <authorList>
            <person name="Hofmann K."/>
            <person name="Huptas C."/>
            <person name="Doll E."/>
            <person name="Scherer S."/>
            <person name="Wenning M."/>
        </authorList>
    </citation>
    <scope>NUCLEOTIDE SEQUENCE [LARGE SCALE GENOMIC DNA]</scope>
    <source>
        <strain evidence="3 5">DSM 17515</strain>
    </source>
</reference>
<dbReference type="Proteomes" id="UP000317267">
    <property type="component" value="Unassembled WGS sequence"/>
</dbReference>
<gene>
    <name evidence="3" type="ORF">FIV39_24870</name>
    <name evidence="2" type="ORF">SAMN04490186_2998</name>
</gene>
<feature type="domain" description="Cupin type-2" evidence="1">
    <location>
        <begin position="42"/>
        <end position="105"/>
    </location>
</feature>
<dbReference type="Gene3D" id="2.60.120.10">
    <property type="entry name" value="Jelly Rolls"/>
    <property type="match status" value="1"/>
</dbReference>
<evidence type="ECO:0000313" key="2">
    <source>
        <dbReference type="EMBL" id="SDR03123.1"/>
    </source>
</evidence>
<dbReference type="AlphaFoldDB" id="A0A1H1FPY6"/>
<dbReference type="EMBL" id="VFES01000018">
    <property type="protein sequence ID" value="TWR61870.1"/>
    <property type="molecule type" value="Genomic_DNA"/>
</dbReference>
<dbReference type="InterPro" id="IPR013096">
    <property type="entry name" value="Cupin_2"/>
</dbReference>
<evidence type="ECO:0000313" key="4">
    <source>
        <dbReference type="Proteomes" id="UP000198740"/>
    </source>
</evidence>